<dbReference type="Gene3D" id="1.10.274.10">
    <property type="entry name" value="PtsI, HPr-binding domain"/>
    <property type="match status" value="1"/>
</dbReference>
<feature type="binding site" evidence="20">
    <location>
        <position position="459"/>
    </location>
    <ligand>
        <name>Mg(2+)</name>
        <dbReference type="ChEBI" id="CHEBI:18420"/>
    </ligand>
</feature>
<evidence type="ECO:0000313" key="25">
    <source>
        <dbReference type="EMBL" id="OAD42330.1"/>
    </source>
</evidence>
<dbReference type="InterPro" id="IPR006318">
    <property type="entry name" value="PTS_EI-like"/>
</dbReference>
<dbReference type="InterPro" id="IPR000121">
    <property type="entry name" value="PEP_util_C"/>
</dbReference>
<keyword evidence="11 17" id="KW-0808">Transferase</keyword>
<dbReference type="InterPro" id="IPR036618">
    <property type="entry name" value="PtsI_HPr-bd_sf"/>
</dbReference>
<evidence type="ECO:0000313" key="24">
    <source>
        <dbReference type="EMBL" id="AOW11822.1"/>
    </source>
</evidence>
<dbReference type="InterPro" id="IPR018274">
    <property type="entry name" value="PEP_util_AS"/>
</dbReference>
<evidence type="ECO:0000256" key="6">
    <source>
        <dbReference type="ARBA" id="ARBA00012232"/>
    </source>
</evidence>
<dbReference type="AlphaFoldDB" id="A0A167I881"/>
<name>A0A167I881_9BURK</name>
<comment type="function">
    <text evidence="3 17">General (non sugar-specific) component of the phosphoenolpyruvate-dependent sugar phosphotransferase system (sugar PTS). This major carbohydrate active-transport system catalyzes the phosphorylation of incoming sugar substrates concomitantly with their translocation across the cell membrane. Enzyme I transfers the phosphoryl group from phosphoenolpyruvate (PEP) to the phosphoryl carrier protein (HPr).</text>
</comment>
<comment type="subcellular location">
    <subcellularLocation>
        <location evidence="4 17">Cytoplasm</location>
    </subcellularLocation>
</comment>
<dbReference type="GO" id="GO:0005737">
    <property type="term" value="C:cytoplasm"/>
    <property type="evidence" value="ECO:0007669"/>
    <property type="project" value="UniProtKB-SubCell"/>
</dbReference>
<dbReference type="InterPro" id="IPR024692">
    <property type="entry name" value="PTS_EI"/>
</dbReference>
<dbReference type="InterPro" id="IPR040442">
    <property type="entry name" value="Pyrv_kinase-like_dom_sf"/>
</dbReference>
<evidence type="ECO:0000256" key="17">
    <source>
        <dbReference type="PIRNR" id="PIRNR000732"/>
    </source>
</evidence>
<dbReference type="Gene3D" id="3.20.20.60">
    <property type="entry name" value="Phosphoenolpyruvate-binding domains"/>
    <property type="match status" value="1"/>
</dbReference>
<dbReference type="STRING" id="1763535.LPB072_02025"/>
<keyword evidence="26" id="KW-1185">Reference proteome</keyword>
<keyword evidence="13 17" id="KW-0479">Metal-binding</keyword>
<dbReference type="KEGG" id="hyl:LPB072_02025"/>
<evidence type="ECO:0000256" key="9">
    <source>
        <dbReference type="ARBA" id="ARBA00022490"/>
    </source>
</evidence>
<dbReference type="PROSITE" id="PS00370">
    <property type="entry name" value="PEP_ENZYMES_PHOS_SITE"/>
    <property type="match status" value="1"/>
</dbReference>
<dbReference type="EC" id="2.7.3.9" evidence="6 17"/>
<evidence type="ECO:0000256" key="7">
    <source>
        <dbReference type="ARBA" id="ARBA00016544"/>
    </source>
</evidence>
<dbReference type="Proteomes" id="UP000185680">
    <property type="component" value="Chromosome"/>
</dbReference>
<feature type="active site" description="Proton donor" evidence="18">
    <location>
        <position position="530"/>
    </location>
</feature>
<keyword evidence="9 17" id="KW-0963">Cytoplasm</keyword>
<evidence type="ECO:0000256" key="12">
    <source>
        <dbReference type="ARBA" id="ARBA00022683"/>
    </source>
</evidence>
<evidence type="ECO:0000256" key="3">
    <source>
        <dbReference type="ARBA" id="ARBA00002728"/>
    </source>
</evidence>
<evidence type="ECO:0000256" key="14">
    <source>
        <dbReference type="ARBA" id="ARBA00022777"/>
    </source>
</evidence>
<organism evidence="24 27">
    <name type="scientific">Hydrogenophaga crassostreae</name>
    <dbReference type="NCBI Taxonomy" id="1763535"/>
    <lineage>
        <taxon>Bacteria</taxon>
        <taxon>Pseudomonadati</taxon>
        <taxon>Pseudomonadota</taxon>
        <taxon>Betaproteobacteria</taxon>
        <taxon>Burkholderiales</taxon>
        <taxon>Comamonadaceae</taxon>
        <taxon>Hydrogenophaga</taxon>
    </lineage>
</organism>
<dbReference type="GO" id="GO:0016301">
    <property type="term" value="F:kinase activity"/>
    <property type="evidence" value="ECO:0007669"/>
    <property type="project" value="UniProtKB-KW"/>
</dbReference>
<comment type="catalytic activity">
    <reaction evidence="1 17">
        <text>L-histidyl-[protein] + phosphoenolpyruvate = N(pros)-phospho-L-histidyl-[protein] + pyruvate</text>
        <dbReference type="Rhea" id="RHEA:23880"/>
        <dbReference type="Rhea" id="RHEA-COMP:9745"/>
        <dbReference type="Rhea" id="RHEA-COMP:9746"/>
        <dbReference type="ChEBI" id="CHEBI:15361"/>
        <dbReference type="ChEBI" id="CHEBI:29979"/>
        <dbReference type="ChEBI" id="CHEBI:58702"/>
        <dbReference type="ChEBI" id="CHEBI:64837"/>
        <dbReference type="EC" id="2.7.3.9"/>
    </reaction>
</comment>
<dbReference type="InterPro" id="IPR023151">
    <property type="entry name" value="PEP_util_CS"/>
</dbReference>
<sequence>MTLSVHGLTVSRGIAIGRAVIVASSRVDVAHYFVKPEQLESEVLRLREARNAVVAEISKVQLSLSELANNDAHPELSALLDVHLMLLQDEQLTSGVKHWIVDRHYNAEWALTTQLEIIARQFDEMEDPYLRERKADLEQVVERMLRFMRGVSSPVTKPPLALSGGEGDDALTAETEDVPLVLIAHDLSPADMLQFKQSVFAGFVTDVGGKTSHTAIVARSMDIPAVVGARSASQVIRQDDWVIIDGDAGVVVIDPSAIVLAEYEQKRRQGEVERERLSRLKSTPAITLDGQRIELMANIEQPGDAVAALKAGAVGVGLFRTEFLFMGRNGKLPDEDEQYAAYLAAAEGMHGLPVTIRTVDVGADKPLDRAAGGRSGEDHLNPALGLRAIRWSLSEPTMFLMQLRAILRAAAHGAINLLVPMLAHASEIRQTLALVDRARAQLDERGQVYGAVRLGAMIEIPAAALSIPLFLRHFDFLSIGTNDLIQYTLAVDRADETVAHLYDPLHPAVLHLLSNTISLCRNQGKSVSVCGEMAGDVTMTRLLLGLGLRTFSMHPSQILAVKQQIVRSDTAKLAVWAQSVLAADDPAALMAD</sequence>
<dbReference type="EMBL" id="CP017476">
    <property type="protein sequence ID" value="AOW11822.1"/>
    <property type="molecule type" value="Genomic_DNA"/>
</dbReference>
<dbReference type="NCBIfam" id="TIGR01417">
    <property type="entry name" value="PTS_I_fam"/>
    <property type="match status" value="1"/>
</dbReference>
<evidence type="ECO:0000256" key="2">
    <source>
        <dbReference type="ARBA" id="ARBA00001946"/>
    </source>
</evidence>
<dbReference type="SUPFAM" id="SSF52009">
    <property type="entry name" value="Phosphohistidine domain"/>
    <property type="match status" value="1"/>
</dbReference>
<dbReference type="InterPro" id="IPR008279">
    <property type="entry name" value="PEP-util_enz_mobile_dom"/>
</dbReference>
<evidence type="ECO:0000256" key="4">
    <source>
        <dbReference type="ARBA" id="ARBA00004496"/>
    </source>
</evidence>
<evidence type="ECO:0000256" key="16">
    <source>
        <dbReference type="ARBA" id="ARBA00033235"/>
    </source>
</evidence>
<dbReference type="Proteomes" id="UP000185657">
    <property type="component" value="Unassembled WGS sequence"/>
</dbReference>
<dbReference type="PANTHER" id="PTHR46244:SF3">
    <property type="entry name" value="PHOSPHOENOLPYRUVATE-PROTEIN PHOSPHOTRANSFERASE"/>
    <property type="match status" value="1"/>
</dbReference>
<dbReference type="PIRSF" id="PIRSF000732">
    <property type="entry name" value="PTS_enzyme_I"/>
    <property type="match status" value="1"/>
</dbReference>
<proteinExistence type="inferred from homology"/>
<dbReference type="Gene3D" id="3.50.30.10">
    <property type="entry name" value="Phosphohistidine domain"/>
    <property type="match status" value="1"/>
</dbReference>
<keyword evidence="24" id="KW-0670">Pyruvate</keyword>
<gene>
    <name evidence="24" type="ORF">LPB072_02025</name>
    <name evidence="25" type="ORF">LPB72_08925</name>
</gene>
<feature type="binding site" evidence="19">
    <location>
        <position position="357"/>
    </location>
    <ligand>
        <name>phosphoenolpyruvate</name>
        <dbReference type="ChEBI" id="CHEBI:58702"/>
    </ligand>
</feature>
<feature type="binding site" evidence="19">
    <location>
        <position position="320"/>
    </location>
    <ligand>
        <name>phosphoenolpyruvate</name>
        <dbReference type="ChEBI" id="CHEBI:58702"/>
    </ligand>
</feature>
<evidence type="ECO:0000259" key="23">
    <source>
        <dbReference type="Pfam" id="PF05524"/>
    </source>
</evidence>
<feature type="active site" description="Tele-phosphohistidine intermediate" evidence="18">
    <location>
        <position position="213"/>
    </location>
</feature>
<accession>A0A167I881</accession>
<dbReference type="GO" id="GO:0008965">
    <property type="term" value="F:phosphoenolpyruvate-protein phosphotransferase activity"/>
    <property type="evidence" value="ECO:0007669"/>
    <property type="project" value="UniProtKB-EC"/>
</dbReference>
<comment type="cofactor">
    <cofactor evidence="2 17 20">
        <name>Mg(2+)</name>
        <dbReference type="ChEBI" id="CHEBI:18420"/>
    </cofactor>
</comment>
<dbReference type="SUPFAM" id="SSF47831">
    <property type="entry name" value="Enzyme I of the PEP:sugar phosphotransferase system HPr-binding (sub)domain"/>
    <property type="match status" value="1"/>
</dbReference>
<feature type="domain" description="PEP-utilising enzyme C-terminal" evidence="22">
    <location>
        <begin position="275"/>
        <end position="568"/>
    </location>
</feature>
<dbReference type="Pfam" id="PF05524">
    <property type="entry name" value="PEP-utilisers_N"/>
    <property type="match status" value="1"/>
</dbReference>
<dbReference type="PANTHER" id="PTHR46244">
    <property type="entry name" value="PHOSPHOENOLPYRUVATE-PROTEIN PHOSPHOTRANSFERASE"/>
    <property type="match status" value="1"/>
</dbReference>
<keyword evidence="15 17" id="KW-0460">Magnesium</keyword>
<reference evidence="24 27" key="2">
    <citation type="submission" date="2016-10" db="EMBL/GenBank/DDBJ databases">
        <title>Hydorgenophaga sp. LPB0072 isolated from gastropod.</title>
        <authorList>
            <person name="Kim E."/>
            <person name="Yi H."/>
        </authorList>
    </citation>
    <scope>NUCLEOTIDE SEQUENCE [LARGE SCALE GENOMIC DNA]</scope>
    <source>
        <strain evidence="24 27">LPB0072</strain>
    </source>
</reference>
<dbReference type="RefSeq" id="WP_066089058.1">
    <property type="nucleotide sequence ID" value="NZ_CP017476.1"/>
</dbReference>
<feature type="domain" description="PEP-utilising enzyme mobile" evidence="21">
    <location>
        <begin position="181"/>
        <end position="249"/>
    </location>
</feature>
<evidence type="ECO:0000313" key="27">
    <source>
        <dbReference type="Proteomes" id="UP000185680"/>
    </source>
</evidence>
<evidence type="ECO:0000256" key="15">
    <source>
        <dbReference type="ARBA" id="ARBA00022842"/>
    </source>
</evidence>
<keyword evidence="12 17" id="KW-0598">Phosphotransferase system</keyword>
<evidence type="ECO:0000256" key="5">
    <source>
        <dbReference type="ARBA" id="ARBA00007837"/>
    </source>
</evidence>
<comment type="similarity">
    <text evidence="5 17">Belongs to the PEP-utilizing enzyme family.</text>
</comment>
<dbReference type="PROSITE" id="PS00742">
    <property type="entry name" value="PEP_ENZYMES_2"/>
    <property type="match status" value="1"/>
</dbReference>
<evidence type="ECO:0000256" key="13">
    <source>
        <dbReference type="ARBA" id="ARBA00022723"/>
    </source>
</evidence>
<evidence type="ECO:0000256" key="11">
    <source>
        <dbReference type="ARBA" id="ARBA00022679"/>
    </source>
</evidence>
<reference evidence="25 26" key="1">
    <citation type="submission" date="2016-02" db="EMBL/GenBank/DDBJ databases">
        <title>Draft genome sequence of Hydrogenophaga sp. LPB0072.</title>
        <authorList>
            <person name="Shin S.-K."/>
            <person name="Yi H."/>
        </authorList>
    </citation>
    <scope>NUCLEOTIDE SEQUENCE [LARGE SCALE GENOMIC DNA]</scope>
    <source>
        <strain evidence="25 26">LPB0072</strain>
    </source>
</reference>
<protein>
    <recommendedName>
        <fullName evidence="7 17">Phosphoenolpyruvate-protein phosphotransferase</fullName>
        <ecNumber evidence="6 17">2.7.3.9</ecNumber>
    </recommendedName>
    <alternativeName>
        <fullName evidence="16 17">Phosphotransferase system, enzyme I</fullName>
    </alternativeName>
</protein>
<evidence type="ECO:0000256" key="18">
    <source>
        <dbReference type="PIRSR" id="PIRSR000732-1"/>
    </source>
</evidence>
<evidence type="ECO:0000256" key="20">
    <source>
        <dbReference type="PIRSR" id="PIRSR000732-3"/>
    </source>
</evidence>
<dbReference type="InterPro" id="IPR036637">
    <property type="entry name" value="Phosphohistidine_dom_sf"/>
</dbReference>
<dbReference type="Pfam" id="PF02896">
    <property type="entry name" value="PEP-utilizers_C"/>
    <property type="match status" value="1"/>
</dbReference>
<dbReference type="InterPro" id="IPR050499">
    <property type="entry name" value="PEP-utilizing_PTS_enzyme"/>
</dbReference>
<keyword evidence="8 17" id="KW-0813">Transport</keyword>
<evidence type="ECO:0000256" key="1">
    <source>
        <dbReference type="ARBA" id="ARBA00000683"/>
    </source>
</evidence>
<evidence type="ECO:0000259" key="21">
    <source>
        <dbReference type="Pfam" id="PF00391"/>
    </source>
</evidence>
<feature type="binding site" evidence="19">
    <location>
        <begin position="482"/>
        <end position="483"/>
    </location>
    <ligand>
        <name>phosphoenolpyruvate</name>
        <dbReference type="ChEBI" id="CHEBI:58702"/>
    </ligand>
</feature>
<feature type="binding site" evidence="20">
    <location>
        <position position="483"/>
    </location>
    <ligand>
        <name>Mg(2+)</name>
        <dbReference type="ChEBI" id="CHEBI:18420"/>
    </ligand>
</feature>
<dbReference type="SUPFAM" id="SSF51621">
    <property type="entry name" value="Phosphoenolpyruvate/pyruvate domain"/>
    <property type="match status" value="1"/>
</dbReference>
<feature type="binding site" evidence="19">
    <location>
        <position position="493"/>
    </location>
    <ligand>
        <name>phosphoenolpyruvate</name>
        <dbReference type="ChEBI" id="CHEBI:58702"/>
    </ligand>
</feature>
<dbReference type="EMBL" id="LVWD01000009">
    <property type="protein sequence ID" value="OAD42330.1"/>
    <property type="molecule type" value="Genomic_DNA"/>
</dbReference>
<dbReference type="InterPro" id="IPR015813">
    <property type="entry name" value="Pyrv/PenolPyrv_kinase-like_dom"/>
</dbReference>
<dbReference type="Pfam" id="PF00391">
    <property type="entry name" value="PEP-utilizers"/>
    <property type="match status" value="1"/>
</dbReference>
<dbReference type="OrthoDB" id="9765468at2"/>
<dbReference type="PRINTS" id="PR01736">
    <property type="entry name" value="PHPHTRNFRASE"/>
</dbReference>
<evidence type="ECO:0000256" key="10">
    <source>
        <dbReference type="ARBA" id="ARBA00022597"/>
    </source>
</evidence>
<evidence type="ECO:0000256" key="8">
    <source>
        <dbReference type="ARBA" id="ARBA00022448"/>
    </source>
</evidence>
<evidence type="ECO:0000313" key="26">
    <source>
        <dbReference type="Proteomes" id="UP000185657"/>
    </source>
</evidence>
<evidence type="ECO:0000256" key="19">
    <source>
        <dbReference type="PIRSR" id="PIRSR000732-2"/>
    </source>
</evidence>
<dbReference type="InterPro" id="IPR008731">
    <property type="entry name" value="PTS_EIN"/>
</dbReference>
<evidence type="ECO:0000259" key="22">
    <source>
        <dbReference type="Pfam" id="PF02896"/>
    </source>
</evidence>
<keyword evidence="10 17" id="KW-0762">Sugar transport</keyword>
<dbReference type="GO" id="GO:0046872">
    <property type="term" value="F:metal ion binding"/>
    <property type="evidence" value="ECO:0007669"/>
    <property type="project" value="UniProtKB-KW"/>
</dbReference>
<feature type="domain" description="Phosphotransferase system enzyme I N-terminal" evidence="23">
    <location>
        <begin position="6"/>
        <end position="133"/>
    </location>
</feature>
<keyword evidence="14 17" id="KW-0418">Kinase</keyword>
<dbReference type="GO" id="GO:0009401">
    <property type="term" value="P:phosphoenolpyruvate-dependent sugar phosphotransferase system"/>
    <property type="evidence" value="ECO:0007669"/>
    <property type="project" value="UniProtKB-KW"/>
</dbReference>